<sequence length="134" mass="16087">MQDPQLTAELYSIRADIPPSAETHLLYNLKALEIQRRIGFEYFPYIQNRFFGISSSLYSQANYKQSISYGREFFDVWHLDSVHRDPRVYIFQCDLLGAAYLKLHNYDSSRWYYSKIIEELKKKKILMWQHYGTV</sequence>
<dbReference type="InterPro" id="IPR011990">
    <property type="entry name" value="TPR-like_helical_dom_sf"/>
</dbReference>
<proteinExistence type="predicted"/>
<reference evidence="1 2" key="1">
    <citation type="submission" date="2022-02" db="EMBL/GenBank/DDBJ databases">
        <authorList>
            <person name="Min J."/>
        </authorList>
    </citation>
    <scope>NUCLEOTIDE SEQUENCE [LARGE SCALE GENOMIC DNA]</scope>
    <source>
        <strain evidence="1 2">GR10-1</strain>
    </source>
</reference>
<comment type="caution">
    <text evidence="1">The sequence shown here is derived from an EMBL/GenBank/DDBJ whole genome shotgun (WGS) entry which is preliminary data.</text>
</comment>
<keyword evidence="2" id="KW-1185">Reference proteome</keyword>
<evidence type="ECO:0000313" key="2">
    <source>
        <dbReference type="Proteomes" id="UP001202248"/>
    </source>
</evidence>
<protein>
    <recommendedName>
        <fullName evidence="3">Tetratricopeptide repeat protein</fullName>
    </recommendedName>
</protein>
<dbReference type="Gene3D" id="1.25.40.10">
    <property type="entry name" value="Tetratricopeptide repeat domain"/>
    <property type="match status" value="1"/>
</dbReference>
<name>A0ABS9SMQ6_9BACT</name>
<dbReference type="SUPFAM" id="SSF48452">
    <property type="entry name" value="TPR-like"/>
    <property type="match status" value="1"/>
</dbReference>
<accession>A0ABS9SMQ6</accession>
<organism evidence="1 2">
    <name type="scientific">Niabella ginsengisoli</name>
    <dbReference type="NCBI Taxonomy" id="522298"/>
    <lineage>
        <taxon>Bacteria</taxon>
        <taxon>Pseudomonadati</taxon>
        <taxon>Bacteroidota</taxon>
        <taxon>Chitinophagia</taxon>
        <taxon>Chitinophagales</taxon>
        <taxon>Chitinophagaceae</taxon>
        <taxon>Niabella</taxon>
    </lineage>
</organism>
<gene>
    <name evidence="1" type="ORF">MKP09_17755</name>
</gene>
<evidence type="ECO:0008006" key="3">
    <source>
        <dbReference type="Google" id="ProtNLM"/>
    </source>
</evidence>
<dbReference type="Proteomes" id="UP001202248">
    <property type="component" value="Unassembled WGS sequence"/>
</dbReference>
<dbReference type="EMBL" id="JAKWBL010000004">
    <property type="protein sequence ID" value="MCH5599620.1"/>
    <property type="molecule type" value="Genomic_DNA"/>
</dbReference>
<dbReference type="RefSeq" id="WP_240831660.1">
    <property type="nucleotide sequence ID" value="NZ_JAKWBL010000004.1"/>
</dbReference>
<evidence type="ECO:0000313" key="1">
    <source>
        <dbReference type="EMBL" id="MCH5599620.1"/>
    </source>
</evidence>